<feature type="binding site" description="in site B" evidence="3">
    <location>
        <begin position="129"/>
        <end position="132"/>
    </location>
    <ligand>
        <name>substrate</name>
    </ligand>
</feature>
<evidence type="ECO:0000313" key="7">
    <source>
        <dbReference type="Proteomes" id="UP000002191"/>
    </source>
</evidence>
<feature type="binding site" evidence="3">
    <location>
        <position position="319"/>
    </location>
    <ligand>
        <name>substrate</name>
    </ligand>
</feature>
<dbReference type="SUPFAM" id="SSF48557">
    <property type="entry name" value="L-aspartase-like"/>
    <property type="match status" value="1"/>
</dbReference>
<accession>E6VTZ5</accession>
<dbReference type="InterPro" id="IPR000362">
    <property type="entry name" value="Fumarate_lyase_fam"/>
</dbReference>
<dbReference type="PROSITE" id="PS00163">
    <property type="entry name" value="FUMARATE_LYASES"/>
    <property type="match status" value="1"/>
</dbReference>
<evidence type="ECO:0000259" key="5">
    <source>
        <dbReference type="Pfam" id="PF10415"/>
    </source>
</evidence>
<evidence type="ECO:0000256" key="2">
    <source>
        <dbReference type="ARBA" id="ARBA00023239"/>
    </source>
</evidence>
<dbReference type="STRING" id="643562.Daes_0058"/>
<dbReference type="InterPro" id="IPR018951">
    <property type="entry name" value="Fumarase_C_C"/>
</dbReference>
<dbReference type="Pfam" id="PF10415">
    <property type="entry name" value="FumaraseC_C"/>
    <property type="match status" value="1"/>
</dbReference>
<dbReference type="EC" id="4.2.1.2" evidence="3"/>
<organism evidence="6 7">
    <name type="scientific">Pseudodesulfovibrio aespoeensis (strain ATCC 700646 / DSM 10631 / Aspo-2)</name>
    <name type="common">Desulfovibrio aespoeensis</name>
    <dbReference type="NCBI Taxonomy" id="643562"/>
    <lineage>
        <taxon>Bacteria</taxon>
        <taxon>Pseudomonadati</taxon>
        <taxon>Thermodesulfobacteriota</taxon>
        <taxon>Desulfovibrionia</taxon>
        <taxon>Desulfovibrionales</taxon>
        <taxon>Desulfovibrionaceae</taxon>
    </lineage>
</organism>
<comment type="similarity">
    <text evidence="1 3">Belongs to the class-II fumarase/aspartase family. Fumarase subfamily.</text>
</comment>
<feature type="active site" evidence="3">
    <location>
        <position position="318"/>
    </location>
</feature>
<keyword evidence="3" id="KW-0963">Cytoplasm</keyword>
<dbReference type="InterPro" id="IPR020557">
    <property type="entry name" value="Fumarate_lyase_CS"/>
</dbReference>
<dbReference type="UniPathway" id="UPA00223">
    <property type="reaction ID" value="UER01007"/>
</dbReference>
<dbReference type="GO" id="GO:0006099">
    <property type="term" value="P:tricarboxylic acid cycle"/>
    <property type="evidence" value="ECO:0007669"/>
    <property type="project" value="UniProtKB-UniRule"/>
</dbReference>
<dbReference type="Proteomes" id="UP000002191">
    <property type="component" value="Chromosome"/>
</dbReference>
<comment type="subunit">
    <text evidence="3">Homotetramer.</text>
</comment>
<dbReference type="InterPro" id="IPR005677">
    <property type="entry name" value="Fum_hydII"/>
</dbReference>
<dbReference type="GO" id="GO:0006108">
    <property type="term" value="P:malate metabolic process"/>
    <property type="evidence" value="ECO:0007669"/>
    <property type="project" value="TreeGrafter"/>
</dbReference>
<name>E6VTZ5_PSEA9</name>
<reference evidence="7" key="1">
    <citation type="submission" date="2010-12" db="EMBL/GenBank/DDBJ databases">
        <title>Complete sequence of Desulfovibrio aespoeensis Aspo-2.</title>
        <authorList>
            <consortium name="US DOE Joint Genome Institute"/>
            <person name="Lucas S."/>
            <person name="Copeland A."/>
            <person name="Lapidus A."/>
            <person name="Cheng J.-F."/>
            <person name="Goodwin L."/>
            <person name="Pitluck S."/>
            <person name="Chertkov O."/>
            <person name="Misra M."/>
            <person name="Detter J.C."/>
            <person name="Han C."/>
            <person name="Tapia R."/>
            <person name="Land M."/>
            <person name="Hauser L."/>
            <person name="Kyrpides N."/>
            <person name="Ivanova N."/>
            <person name="Ovchinnikova G."/>
            <person name="Pedersen K."/>
            <person name="Jagevall S."/>
            <person name="Hazen T."/>
            <person name="Woyke T."/>
        </authorList>
    </citation>
    <scope>NUCLEOTIDE SEQUENCE [LARGE SCALE GENOMIC DNA]</scope>
    <source>
        <strain evidence="7">ATCC 700646 / DSM 10631 / Aspo-2</strain>
    </source>
</reference>
<feature type="site" description="Important for catalytic activity" evidence="3">
    <location>
        <position position="331"/>
    </location>
</feature>
<dbReference type="GO" id="GO:0005737">
    <property type="term" value="C:cytoplasm"/>
    <property type="evidence" value="ECO:0007669"/>
    <property type="project" value="UniProtKB-SubCell"/>
</dbReference>
<dbReference type="AlphaFoldDB" id="E6VTZ5"/>
<evidence type="ECO:0000256" key="3">
    <source>
        <dbReference type="HAMAP-Rule" id="MF_00743"/>
    </source>
</evidence>
<dbReference type="eggNOG" id="COG0114">
    <property type="taxonomic scope" value="Bacteria"/>
</dbReference>
<dbReference type="GO" id="GO:0004333">
    <property type="term" value="F:fumarate hydratase activity"/>
    <property type="evidence" value="ECO:0007669"/>
    <property type="project" value="UniProtKB-UniRule"/>
</dbReference>
<dbReference type="InterPro" id="IPR022761">
    <property type="entry name" value="Fumarate_lyase_N"/>
</dbReference>
<keyword evidence="7" id="KW-1185">Reference proteome</keyword>
<dbReference type="EMBL" id="CP002431">
    <property type="protein sequence ID" value="ADU61087.1"/>
    <property type="molecule type" value="Genomic_DNA"/>
</dbReference>
<keyword evidence="3" id="KW-0816">Tricarboxylic acid cycle</keyword>
<gene>
    <name evidence="3" type="primary">fumC</name>
    <name evidence="6" type="ordered locus">Daes_0058</name>
</gene>
<dbReference type="Pfam" id="PF00206">
    <property type="entry name" value="Lyase_1"/>
    <property type="match status" value="1"/>
</dbReference>
<keyword evidence="2 3" id="KW-0456">Lyase</keyword>
<dbReference type="Gene3D" id="1.10.275.10">
    <property type="entry name" value="Fumarase/aspartase (N-terminal domain)"/>
    <property type="match status" value="1"/>
</dbReference>
<dbReference type="CDD" id="cd01362">
    <property type="entry name" value="Fumarase_classII"/>
    <property type="match status" value="1"/>
</dbReference>
<dbReference type="KEGG" id="das:Daes_0058"/>
<feature type="domain" description="Fumarate lyase N-terminal" evidence="4">
    <location>
        <begin position="12"/>
        <end position="341"/>
    </location>
</feature>
<dbReference type="Gene3D" id="1.20.200.10">
    <property type="entry name" value="Fumarase/aspartase (Central domain)"/>
    <property type="match status" value="1"/>
</dbReference>
<comment type="function">
    <text evidence="3">Involved in the TCA cycle. Catalyzes the stereospecific interconversion of fumarate to L-malate.</text>
</comment>
<dbReference type="Gene3D" id="1.10.40.30">
    <property type="entry name" value="Fumarase/aspartase (C-terminal domain)"/>
    <property type="match status" value="1"/>
</dbReference>
<feature type="binding site" evidence="3">
    <location>
        <begin position="98"/>
        <end position="100"/>
    </location>
    <ligand>
        <name>substrate</name>
    </ligand>
</feature>
<protein>
    <recommendedName>
        <fullName evidence="3">Fumarate hydratase class II</fullName>
        <shortName evidence="3">Fumarase C</shortName>
        <ecNumber evidence="3">4.2.1.2</ecNumber>
    </recommendedName>
    <alternativeName>
        <fullName evidence="3">Aerobic fumarase</fullName>
    </alternativeName>
    <alternativeName>
        <fullName evidence="3">Iron-independent fumarase</fullName>
    </alternativeName>
</protein>
<dbReference type="OrthoDB" id="9802809at2"/>
<dbReference type="PANTHER" id="PTHR11444:SF1">
    <property type="entry name" value="FUMARATE HYDRATASE, MITOCHONDRIAL"/>
    <property type="match status" value="1"/>
</dbReference>
<evidence type="ECO:0000256" key="1">
    <source>
        <dbReference type="ARBA" id="ARBA00009084"/>
    </source>
</evidence>
<dbReference type="FunFam" id="1.10.275.10:FF:000001">
    <property type="entry name" value="Fumarate hydratase, mitochondrial"/>
    <property type="match status" value="1"/>
</dbReference>
<comment type="catalytic activity">
    <reaction evidence="3">
        <text>(S)-malate = fumarate + H2O</text>
        <dbReference type="Rhea" id="RHEA:12460"/>
        <dbReference type="ChEBI" id="CHEBI:15377"/>
        <dbReference type="ChEBI" id="CHEBI:15589"/>
        <dbReference type="ChEBI" id="CHEBI:29806"/>
        <dbReference type="EC" id="4.2.1.2"/>
    </reaction>
</comment>
<feature type="domain" description="Fumarase C C-terminal" evidence="5">
    <location>
        <begin position="408"/>
        <end position="460"/>
    </location>
</feature>
<dbReference type="InterPro" id="IPR024083">
    <property type="entry name" value="Fumarase/histidase_N"/>
</dbReference>
<evidence type="ECO:0000259" key="4">
    <source>
        <dbReference type="Pfam" id="PF00206"/>
    </source>
</evidence>
<dbReference type="PRINTS" id="PR00149">
    <property type="entry name" value="FUMRATELYASE"/>
</dbReference>
<comment type="pathway">
    <text evidence="3">Carbohydrate metabolism; tricarboxylic acid cycle; (S)-malate from fumarate: step 1/1.</text>
</comment>
<evidence type="ECO:0000313" key="6">
    <source>
        <dbReference type="EMBL" id="ADU61087.1"/>
    </source>
</evidence>
<comment type="miscellaneous">
    <text evidence="3">There are 2 substrate-binding sites: the catalytic A site, and the non-catalytic B site that may play a role in the transfer of substrate or product between the active site and the solvent. Alternatively, the B site may bind allosteric effectors.</text>
</comment>
<dbReference type="GO" id="GO:0006106">
    <property type="term" value="P:fumarate metabolic process"/>
    <property type="evidence" value="ECO:0007669"/>
    <property type="project" value="InterPro"/>
</dbReference>
<dbReference type="PANTHER" id="PTHR11444">
    <property type="entry name" value="ASPARTATEAMMONIA/ARGININOSUCCINATE/ADENYLOSUCCINATE LYASE"/>
    <property type="match status" value="1"/>
</dbReference>
<dbReference type="FunFam" id="1.20.200.10:FF:000001">
    <property type="entry name" value="Fumarate hydratase, mitochondrial"/>
    <property type="match status" value="1"/>
</dbReference>
<dbReference type="FunFam" id="1.10.40.30:FF:000002">
    <property type="entry name" value="Fumarate hydratase class II"/>
    <property type="match status" value="1"/>
</dbReference>
<dbReference type="InterPro" id="IPR008948">
    <property type="entry name" value="L-Aspartase-like"/>
</dbReference>
<reference evidence="6 7" key="2">
    <citation type="journal article" date="2014" name="Genome Announc.">
        <title>Complete Genome Sequence of the Subsurface, Mesophilic Sulfate-Reducing Bacterium Desulfovibrio aespoeensis Aspo-2.</title>
        <authorList>
            <person name="Pedersen K."/>
            <person name="Bengtsson A."/>
            <person name="Edlund J."/>
            <person name="Rabe L."/>
            <person name="Hazen T."/>
            <person name="Chakraborty R."/>
            <person name="Goodwin L."/>
            <person name="Shapiro N."/>
        </authorList>
    </citation>
    <scope>NUCLEOTIDE SEQUENCE [LARGE SCALE GENOMIC DNA]</scope>
    <source>
        <strain evidence="7">ATCC 700646 / DSM 10631 / Aspo-2</strain>
    </source>
</reference>
<dbReference type="HOGENOM" id="CLU_021594_4_1_7"/>
<feature type="binding site" evidence="3">
    <location>
        <position position="187"/>
    </location>
    <ligand>
        <name>substrate</name>
    </ligand>
</feature>
<proteinExistence type="inferred from homology"/>
<feature type="binding site" evidence="3">
    <location>
        <begin position="139"/>
        <end position="141"/>
    </location>
    <ligand>
        <name>substrate</name>
    </ligand>
</feature>
<dbReference type="HAMAP" id="MF_00743">
    <property type="entry name" value="FumaraseC"/>
    <property type="match status" value="1"/>
</dbReference>
<feature type="active site" description="Proton donor/acceptor" evidence="3">
    <location>
        <position position="188"/>
    </location>
</feature>
<sequence length="465" mass="49527">MSDIRMESDSLGPVEVPADRLWGAQTQRALILFAIGREPMPPEMVESFALVKKVCAQANALAGHLAPDLAALIVRVCDEILDGKHRDMFPLPVWISGSGTQYNMNVNEVIANRASQLSDRPLGSNDPVHPNDHANMSQSTNDVFPTAMHVASALAATRSLLPVARRFRDTLAARAREWTQVVKIGRTHMQDATPLTLGQEFSGYAAMIDQGAARIETALAEVLRLPLGGTAVGTGVNAHPGFDVETTALLAGLTGLAFTPAPNKFAAQGSHDALVHLSGAFKALAGSLHKIACDIRLLGSGPRAGLGELILPANEPGSSIMPGKVNPTQCEALTMVCMQVVANDAAVTLGGMAGTLEMNASKPLIIHNIMTSIRLLADAMESFRTHLLDGLTADHTRIAEHVERSLMLVTALSPQIGYENAARIAHHAHAENITLREAALALKLIDEADFDRLIDPARMIAPQAD</sequence>
<dbReference type="RefSeq" id="WP_013513024.1">
    <property type="nucleotide sequence ID" value="NC_014844.1"/>
</dbReference>
<comment type="subcellular location">
    <subcellularLocation>
        <location evidence="3">Cytoplasm</location>
    </subcellularLocation>
</comment>
<feature type="binding site" evidence="3">
    <location>
        <begin position="324"/>
        <end position="326"/>
    </location>
    <ligand>
        <name>substrate</name>
    </ligand>
</feature>